<comment type="caution">
    <text evidence="1">The sequence shown here is derived from an EMBL/GenBank/DDBJ whole genome shotgun (WGS) entry which is preliminary data.</text>
</comment>
<dbReference type="EMBL" id="JARWAM010000001">
    <property type="protein sequence ID" value="MDR5904049.1"/>
    <property type="molecule type" value="Genomic_DNA"/>
</dbReference>
<dbReference type="RefSeq" id="WP_309716293.1">
    <property type="nucleotide sequence ID" value="NZ_JARWAM010000001.1"/>
</dbReference>
<dbReference type="PROSITE" id="PS51257">
    <property type="entry name" value="PROKAR_LIPOPROTEIN"/>
    <property type="match status" value="1"/>
</dbReference>
<evidence type="ECO:0000313" key="2">
    <source>
        <dbReference type="Proteomes" id="UP001251374"/>
    </source>
</evidence>
<gene>
    <name evidence="1" type="ORF">QC821_02025</name>
</gene>
<evidence type="ECO:0000313" key="1">
    <source>
        <dbReference type="EMBL" id="MDR5904049.1"/>
    </source>
</evidence>
<sequence length="150" mass="16505">MRSTTSSRPSTMPLSGLIIMALLLLAGCAASAPHEQHAITLQDGDEVEIVSAGARYFTFTLDSPANVVLESHTHAGQQTQVIPNARLLDAEGNQVARDWDGGRGHNFRLEQRLEPGVWFLHVMNPFACNGEQRCSDLDYRYRVSLDVSPD</sequence>
<dbReference type="Proteomes" id="UP001251374">
    <property type="component" value="Unassembled WGS sequence"/>
</dbReference>
<accession>A0ABU1HB75</accession>
<keyword evidence="2" id="KW-1185">Reference proteome</keyword>
<proteinExistence type="predicted"/>
<reference evidence="1 2" key="1">
    <citation type="submission" date="2023-04" db="EMBL/GenBank/DDBJ databases">
        <title>A long-awaited taxogenomic arrangement of the family Halomonadaceae.</title>
        <authorList>
            <person name="De La Haba R."/>
            <person name="Chuvochina M."/>
            <person name="Wittouck S."/>
            <person name="Arahal D.R."/>
            <person name="Sanchez-Porro C."/>
            <person name="Hugenholtz P."/>
            <person name="Ventosa A."/>
        </authorList>
    </citation>
    <scope>NUCLEOTIDE SEQUENCE [LARGE SCALE GENOMIC DNA]</scope>
    <source>
        <strain evidence="1 2">DSM 26770</strain>
    </source>
</reference>
<name>A0ABU1HB75_9GAMM</name>
<organism evidence="1 2">
    <name type="scientific">Franzmannia qiaohouensis</name>
    <dbReference type="NCBI Taxonomy" id="1329370"/>
    <lineage>
        <taxon>Bacteria</taxon>
        <taxon>Pseudomonadati</taxon>
        <taxon>Pseudomonadota</taxon>
        <taxon>Gammaproteobacteria</taxon>
        <taxon>Oceanospirillales</taxon>
        <taxon>Halomonadaceae</taxon>
        <taxon>Franzmannia</taxon>
    </lineage>
</organism>
<protein>
    <submittedName>
        <fullName evidence="1">Uncharacterized protein</fullName>
    </submittedName>
</protein>